<sequence length="121" mass="13940">MKNSHMLGAHGGLVGEVLAADGGAPVDDRAERVEKSERKLSDREREILAFERRWWKYAGAKEEAARELFDLTATRYYQVLNALIDTPAALEHDPMLVKRLRRLRSTRQRARSARRLTDENH</sequence>
<dbReference type="EMBL" id="JBHUHF010000001">
    <property type="protein sequence ID" value="MFD2027808.1"/>
    <property type="molecule type" value="Genomic_DNA"/>
</dbReference>
<gene>
    <name evidence="1" type="ORF">ACFSL2_20080</name>
</gene>
<proteinExistence type="predicted"/>
<evidence type="ECO:0000313" key="1">
    <source>
        <dbReference type="EMBL" id="MFD2027808.1"/>
    </source>
</evidence>
<organism evidence="1 2">
    <name type="scientific">Promicromonospora aerolata</name>
    <dbReference type="NCBI Taxonomy" id="195749"/>
    <lineage>
        <taxon>Bacteria</taxon>
        <taxon>Bacillati</taxon>
        <taxon>Actinomycetota</taxon>
        <taxon>Actinomycetes</taxon>
        <taxon>Micrococcales</taxon>
        <taxon>Promicromonosporaceae</taxon>
        <taxon>Promicromonospora</taxon>
    </lineage>
</organism>
<name>A0ABW4VDE3_9MICO</name>
<dbReference type="RefSeq" id="WP_377199528.1">
    <property type="nucleotide sequence ID" value="NZ_JBHUHF010000001.1"/>
</dbReference>
<protein>
    <submittedName>
        <fullName evidence="1">DUF3263 domain-containing protein</fullName>
    </submittedName>
</protein>
<dbReference type="Proteomes" id="UP001597338">
    <property type="component" value="Unassembled WGS sequence"/>
</dbReference>
<dbReference type="InterPro" id="IPR021678">
    <property type="entry name" value="DUF3263"/>
</dbReference>
<comment type="caution">
    <text evidence="1">The sequence shown here is derived from an EMBL/GenBank/DDBJ whole genome shotgun (WGS) entry which is preliminary data.</text>
</comment>
<dbReference type="Pfam" id="PF11662">
    <property type="entry name" value="DUF3263"/>
    <property type="match status" value="1"/>
</dbReference>
<evidence type="ECO:0000313" key="2">
    <source>
        <dbReference type="Proteomes" id="UP001597338"/>
    </source>
</evidence>
<accession>A0ABW4VDE3</accession>
<keyword evidence="2" id="KW-1185">Reference proteome</keyword>
<reference evidence="2" key="1">
    <citation type="journal article" date="2019" name="Int. J. Syst. Evol. Microbiol.">
        <title>The Global Catalogue of Microorganisms (GCM) 10K type strain sequencing project: providing services to taxonomists for standard genome sequencing and annotation.</title>
        <authorList>
            <consortium name="The Broad Institute Genomics Platform"/>
            <consortium name="The Broad Institute Genome Sequencing Center for Infectious Disease"/>
            <person name="Wu L."/>
            <person name="Ma J."/>
        </authorList>
    </citation>
    <scope>NUCLEOTIDE SEQUENCE [LARGE SCALE GENOMIC DNA]</scope>
    <source>
        <strain evidence="2">CCM 7043</strain>
    </source>
</reference>